<evidence type="ECO:0000256" key="5">
    <source>
        <dbReference type="ARBA" id="ARBA00023136"/>
    </source>
</evidence>
<gene>
    <name evidence="9" type="ORF">CPE01_22550</name>
</gene>
<protein>
    <submittedName>
        <fullName evidence="9">Membrane protein</fullName>
    </submittedName>
</protein>
<dbReference type="AlphaFoldDB" id="A0A510UV10"/>
<feature type="transmembrane region" description="Helical" evidence="7">
    <location>
        <begin position="175"/>
        <end position="194"/>
    </location>
</feature>
<feature type="domain" description="EamA" evidence="8">
    <location>
        <begin position="7"/>
        <end position="130"/>
    </location>
</feature>
<feature type="transmembrane region" description="Helical" evidence="7">
    <location>
        <begin position="214"/>
        <end position="236"/>
    </location>
</feature>
<feature type="transmembrane region" description="Helical" evidence="7">
    <location>
        <begin position="86"/>
        <end position="108"/>
    </location>
</feature>
<feature type="transmembrane region" description="Helical" evidence="7">
    <location>
        <begin position="143"/>
        <end position="163"/>
    </location>
</feature>
<feature type="transmembrane region" description="Helical" evidence="7">
    <location>
        <begin position="60"/>
        <end position="80"/>
    </location>
</feature>
<comment type="similarity">
    <text evidence="2">Belongs to the EamA transporter family.</text>
</comment>
<accession>A0A510UV10</accession>
<dbReference type="GO" id="GO:0016020">
    <property type="term" value="C:membrane"/>
    <property type="evidence" value="ECO:0007669"/>
    <property type="project" value="UniProtKB-SubCell"/>
</dbReference>
<dbReference type="InterPro" id="IPR037185">
    <property type="entry name" value="EmrE-like"/>
</dbReference>
<dbReference type="SUPFAM" id="SSF103481">
    <property type="entry name" value="Multidrug resistance efflux transporter EmrE"/>
    <property type="match status" value="2"/>
</dbReference>
<dbReference type="PANTHER" id="PTHR32322:SF9">
    <property type="entry name" value="AMINO-ACID METABOLITE EFFLUX PUMP-RELATED"/>
    <property type="match status" value="1"/>
</dbReference>
<feature type="transmembrane region" description="Helical" evidence="7">
    <location>
        <begin position="7"/>
        <end position="27"/>
    </location>
</feature>
<evidence type="ECO:0000256" key="1">
    <source>
        <dbReference type="ARBA" id="ARBA00004141"/>
    </source>
</evidence>
<feature type="transmembrane region" description="Helical" evidence="7">
    <location>
        <begin position="248"/>
        <end position="267"/>
    </location>
</feature>
<evidence type="ECO:0000256" key="2">
    <source>
        <dbReference type="ARBA" id="ARBA00007362"/>
    </source>
</evidence>
<dbReference type="InterPro" id="IPR050638">
    <property type="entry name" value="AA-Vitamin_Transporters"/>
</dbReference>
<dbReference type="EMBL" id="BJUA01000010">
    <property type="protein sequence ID" value="GEK18522.1"/>
    <property type="molecule type" value="Genomic_DNA"/>
</dbReference>
<evidence type="ECO:0000259" key="8">
    <source>
        <dbReference type="Pfam" id="PF00892"/>
    </source>
</evidence>
<feature type="compositionally biased region" description="Low complexity" evidence="6">
    <location>
        <begin position="323"/>
        <end position="349"/>
    </location>
</feature>
<evidence type="ECO:0000256" key="6">
    <source>
        <dbReference type="SAM" id="MobiDB-lite"/>
    </source>
</evidence>
<evidence type="ECO:0000256" key="7">
    <source>
        <dbReference type="SAM" id="Phobius"/>
    </source>
</evidence>
<keyword evidence="3 7" id="KW-0812">Transmembrane</keyword>
<evidence type="ECO:0000313" key="10">
    <source>
        <dbReference type="Proteomes" id="UP000321386"/>
    </source>
</evidence>
<evidence type="ECO:0000256" key="3">
    <source>
        <dbReference type="ARBA" id="ARBA00022692"/>
    </source>
</evidence>
<feature type="transmembrane region" description="Helical" evidence="7">
    <location>
        <begin position="33"/>
        <end position="51"/>
    </location>
</feature>
<evidence type="ECO:0000313" key="9">
    <source>
        <dbReference type="EMBL" id="GEK18522.1"/>
    </source>
</evidence>
<dbReference type="Pfam" id="PF00892">
    <property type="entry name" value="EamA"/>
    <property type="match status" value="2"/>
</dbReference>
<dbReference type="InterPro" id="IPR000620">
    <property type="entry name" value="EamA_dom"/>
</dbReference>
<feature type="transmembrane region" description="Helical" evidence="7">
    <location>
        <begin position="273"/>
        <end position="292"/>
    </location>
</feature>
<dbReference type="PANTHER" id="PTHR32322">
    <property type="entry name" value="INNER MEMBRANE TRANSPORTER"/>
    <property type="match status" value="1"/>
</dbReference>
<dbReference type="Proteomes" id="UP000321386">
    <property type="component" value="Unassembled WGS sequence"/>
</dbReference>
<keyword evidence="4 7" id="KW-1133">Transmembrane helix</keyword>
<name>A0A510UV10_9CELL</name>
<evidence type="ECO:0000256" key="4">
    <source>
        <dbReference type="ARBA" id="ARBA00022989"/>
    </source>
</evidence>
<organism evidence="9 10">
    <name type="scientific">Cellulomonas persica</name>
    <dbReference type="NCBI Taxonomy" id="76861"/>
    <lineage>
        <taxon>Bacteria</taxon>
        <taxon>Bacillati</taxon>
        <taxon>Actinomycetota</taxon>
        <taxon>Actinomycetes</taxon>
        <taxon>Micrococcales</taxon>
        <taxon>Cellulomonadaceae</taxon>
        <taxon>Cellulomonas</taxon>
    </lineage>
</organism>
<keyword evidence="5 7" id="KW-0472">Membrane</keyword>
<keyword evidence="10" id="KW-1185">Reference proteome</keyword>
<feature type="region of interest" description="Disordered" evidence="6">
    <location>
        <begin position="312"/>
        <end position="349"/>
    </location>
</feature>
<feature type="transmembrane region" description="Helical" evidence="7">
    <location>
        <begin position="117"/>
        <end position="137"/>
    </location>
</feature>
<reference evidence="9 10" key="1">
    <citation type="submission" date="2019-07" db="EMBL/GenBank/DDBJ databases">
        <title>Whole genome shotgun sequence of Cellulomonas persica NBRC 101101.</title>
        <authorList>
            <person name="Hosoyama A."/>
            <person name="Uohara A."/>
            <person name="Ohji S."/>
            <person name="Ichikawa N."/>
        </authorList>
    </citation>
    <scope>NUCLEOTIDE SEQUENCE [LARGE SCALE GENOMIC DNA]</scope>
    <source>
        <strain evidence="9 10">NBRC 101101</strain>
    </source>
</reference>
<feature type="domain" description="EamA" evidence="8">
    <location>
        <begin position="146"/>
        <end position="288"/>
    </location>
</feature>
<comment type="caution">
    <text evidence="9">The sequence shown here is derived from an EMBL/GenBank/DDBJ whole genome shotgun (WGS) entry which is preliminary data.</text>
</comment>
<dbReference type="Gene3D" id="1.10.3730.20">
    <property type="match status" value="2"/>
</dbReference>
<proteinExistence type="inferred from homology"/>
<comment type="subcellular location">
    <subcellularLocation>
        <location evidence="1">Membrane</location>
        <topology evidence="1">Multi-pass membrane protein</topology>
    </subcellularLocation>
</comment>
<sequence length="349" mass="36039">MTTRDRLLAIVVAIAWGLNFPAIHLTLEQFPPFLAVALRFSMLAIPTLLLVPRPSAPWRWVLLYGTGFGVLQFVFLYRAIDVGMPTGLASLVLQSSAPFTVVLAAALLRERVSRRQALGVLVAVIGLAGIASHRAGLDGGTTLVPVLLTLCGGLGWSIGNLGNRRAMQAAPGEPLRLMLWMSVIPPLPLLALSLTLEGPTRIAASFDGLTSPTGLAAIGGLAFTVLVGTLGGSGLWTSLMSRYPAGVVAPFSMLVPVIGIGSSWLLLREPTEPVELVWGALVVGGVLLGSIAPRRARQSAFGTGTTSAVAIAATPSPRPVSPSPSAVVAETVTGPPAADESAASASARL</sequence>